<gene>
    <name evidence="4" type="ORF">SAMN05421541_104240</name>
</gene>
<evidence type="ECO:0000256" key="1">
    <source>
        <dbReference type="SAM" id="MobiDB-lite"/>
    </source>
</evidence>
<feature type="domain" description="von Hippel-Lindau disease tumour suppressor beta" evidence="3">
    <location>
        <begin position="114"/>
        <end position="161"/>
    </location>
</feature>
<keyword evidence="5" id="KW-1185">Reference proteome</keyword>
<evidence type="ECO:0000256" key="2">
    <source>
        <dbReference type="SAM" id="Phobius"/>
    </source>
</evidence>
<dbReference type="InterPro" id="IPR036208">
    <property type="entry name" value="VHL_sf"/>
</dbReference>
<dbReference type="AlphaFoldDB" id="A0A1I2E7Q8"/>
<dbReference type="Proteomes" id="UP000199645">
    <property type="component" value="Unassembled WGS sequence"/>
</dbReference>
<dbReference type="InterPro" id="IPR024053">
    <property type="entry name" value="VHL_beta_dom"/>
</dbReference>
<reference evidence="4 5" key="1">
    <citation type="submission" date="2016-10" db="EMBL/GenBank/DDBJ databases">
        <authorList>
            <person name="de Groot N.N."/>
        </authorList>
    </citation>
    <scope>NUCLEOTIDE SEQUENCE [LARGE SCALE GENOMIC DNA]</scope>
    <source>
        <strain evidence="4 5">DSM 43019</strain>
    </source>
</reference>
<protein>
    <submittedName>
        <fullName evidence="4">von Hippel-Lindau disease tumour suppressor protein</fullName>
    </submittedName>
</protein>
<keyword evidence="2" id="KW-0472">Membrane</keyword>
<organism evidence="4 5">
    <name type="scientific">Actinoplanes philippinensis</name>
    <dbReference type="NCBI Taxonomy" id="35752"/>
    <lineage>
        <taxon>Bacteria</taxon>
        <taxon>Bacillati</taxon>
        <taxon>Actinomycetota</taxon>
        <taxon>Actinomycetes</taxon>
        <taxon>Micromonosporales</taxon>
        <taxon>Micromonosporaceae</taxon>
        <taxon>Actinoplanes</taxon>
    </lineage>
</organism>
<dbReference type="Gene3D" id="2.60.40.780">
    <property type="entry name" value="von Hippel-Lindau disease tumour suppressor, beta domain"/>
    <property type="match status" value="1"/>
</dbReference>
<proteinExistence type="predicted"/>
<evidence type="ECO:0000313" key="4">
    <source>
        <dbReference type="EMBL" id="SFE88737.1"/>
    </source>
</evidence>
<feature type="transmembrane region" description="Helical" evidence="2">
    <location>
        <begin position="53"/>
        <end position="76"/>
    </location>
</feature>
<dbReference type="InterPro" id="IPR037140">
    <property type="entry name" value="VHL_beta_dom_sf"/>
</dbReference>
<evidence type="ECO:0000259" key="3">
    <source>
        <dbReference type="Pfam" id="PF01847"/>
    </source>
</evidence>
<keyword evidence="2" id="KW-1133">Transmembrane helix</keyword>
<dbReference type="SUPFAM" id="SSF49468">
    <property type="entry name" value="VHL"/>
    <property type="match status" value="1"/>
</dbReference>
<dbReference type="STRING" id="35752.SAMN05421541_104240"/>
<name>A0A1I2E7Q8_9ACTN</name>
<keyword evidence="2" id="KW-0812">Transmembrane</keyword>
<feature type="region of interest" description="Disordered" evidence="1">
    <location>
        <begin position="1"/>
        <end position="47"/>
    </location>
</feature>
<evidence type="ECO:0000313" key="5">
    <source>
        <dbReference type="Proteomes" id="UP000199645"/>
    </source>
</evidence>
<dbReference type="EMBL" id="FONV01000004">
    <property type="protein sequence ID" value="SFE88737.1"/>
    <property type="molecule type" value="Genomic_DNA"/>
</dbReference>
<accession>A0A1I2E7Q8</accession>
<dbReference type="Pfam" id="PF01847">
    <property type="entry name" value="VHL"/>
    <property type="match status" value="1"/>
</dbReference>
<sequence length="189" mass="19864">MQDHHYGGRVTSDPFTTPVDPYHPPLGETHAPFVPPPEADPARGDGDRRQRGLLRIVIGLAVVLCLGAAVVAGQLWPAEETAAKPDASAAAWPDLPALPGSAETGLRAADGGPATQIRFVNTTGGKVVIAWLGYDGKRSDYATLDPGQTYEQQTFVGHVWVAATVDGEAIAVFQPTAQPGRAVIGQRPE</sequence>